<evidence type="ECO:0000313" key="2">
    <source>
        <dbReference type="EMBL" id="MQY27613.1"/>
    </source>
</evidence>
<name>A0A7K0DPE4_9NOCA</name>
<gene>
    <name evidence="2" type="ORF">NRB56_31960</name>
</gene>
<evidence type="ECO:0000313" key="3">
    <source>
        <dbReference type="Proteomes" id="UP000431401"/>
    </source>
</evidence>
<sequence length="101" mass="9946">MAAKTIEFVGLVVSAASYDREGSGGSGVADTVHAGPMSGEAEYARAQEVPESGRVQPSAATTSRAMACSPSALGCSGAIDGVPNDGISPFTHCCAGAAHMS</sequence>
<comment type="caution">
    <text evidence="2">The sequence shown here is derived from an EMBL/GenBank/DDBJ whole genome shotgun (WGS) entry which is preliminary data.</text>
</comment>
<keyword evidence="3" id="KW-1185">Reference proteome</keyword>
<accession>A0A7K0DPE4</accession>
<dbReference type="EMBL" id="WEGI01000006">
    <property type="protein sequence ID" value="MQY27613.1"/>
    <property type="molecule type" value="Genomic_DNA"/>
</dbReference>
<feature type="region of interest" description="Disordered" evidence="1">
    <location>
        <begin position="19"/>
        <end position="39"/>
    </location>
</feature>
<dbReference type="AlphaFoldDB" id="A0A7K0DPE4"/>
<protein>
    <submittedName>
        <fullName evidence="2">Uncharacterized protein</fullName>
    </submittedName>
</protein>
<evidence type="ECO:0000256" key="1">
    <source>
        <dbReference type="SAM" id="MobiDB-lite"/>
    </source>
</evidence>
<organism evidence="2 3">
    <name type="scientific">Nocardia aurantia</name>
    <dbReference type="NCBI Taxonomy" id="2585199"/>
    <lineage>
        <taxon>Bacteria</taxon>
        <taxon>Bacillati</taxon>
        <taxon>Actinomycetota</taxon>
        <taxon>Actinomycetes</taxon>
        <taxon>Mycobacteriales</taxon>
        <taxon>Nocardiaceae</taxon>
        <taxon>Nocardia</taxon>
    </lineage>
</organism>
<reference evidence="2 3" key="1">
    <citation type="submission" date="2019-10" db="EMBL/GenBank/DDBJ databases">
        <title>Nocardia macrotermitis sp. nov. and Nocardia aurantia sp. nov., isolated from the gut of fungus growing-termite Macrotermes natalensis.</title>
        <authorList>
            <person name="Benndorf R."/>
            <person name="Schwitalla J."/>
            <person name="Martin K."/>
            <person name="De Beer W."/>
            <person name="Kaster A.-K."/>
            <person name="Vollmers J."/>
            <person name="Poulsen M."/>
            <person name="Beemelmanns C."/>
        </authorList>
    </citation>
    <scope>NUCLEOTIDE SEQUENCE [LARGE SCALE GENOMIC DNA]</scope>
    <source>
        <strain evidence="2 3">RB56</strain>
    </source>
</reference>
<proteinExistence type="predicted"/>
<dbReference type="Proteomes" id="UP000431401">
    <property type="component" value="Unassembled WGS sequence"/>
</dbReference>